<feature type="signal peptide" evidence="1">
    <location>
        <begin position="1"/>
        <end position="19"/>
    </location>
</feature>
<dbReference type="RefSeq" id="WP_089371043.1">
    <property type="nucleotide sequence ID" value="NZ_BMEP01000001.1"/>
</dbReference>
<protein>
    <submittedName>
        <fullName evidence="2">Uncharacterized protein</fullName>
    </submittedName>
</protein>
<dbReference type="EMBL" id="FZNY01000002">
    <property type="protein sequence ID" value="SNR73446.1"/>
    <property type="molecule type" value="Genomic_DNA"/>
</dbReference>
<dbReference type="AlphaFoldDB" id="A0A238YQ91"/>
<accession>A0A238YQ91</accession>
<keyword evidence="1" id="KW-0732">Signal</keyword>
<organism evidence="2 3">
    <name type="scientific">Dokdonia pacifica</name>
    <dbReference type="NCBI Taxonomy" id="1627892"/>
    <lineage>
        <taxon>Bacteria</taxon>
        <taxon>Pseudomonadati</taxon>
        <taxon>Bacteroidota</taxon>
        <taxon>Flavobacteriia</taxon>
        <taxon>Flavobacteriales</taxon>
        <taxon>Flavobacteriaceae</taxon>
        <taxon>Dokdonia</taxon>
    </lineage>
</organism>
<reference evidence="2 3" key="1">
    <citation type="submission" date="2017-06" db="EMBL/GenBank/DDBJ databases">
        <authorList>
            <person name="Kim H.J."/>
            <person name="Triplett B.A."/>
        </authorList>
    </citation>
    <scope>NUCLEOTIDE SEQUENCE [LARGE SCALE GENOMIC DNA]</scope>
    <source>
        <strain evidence="2 3">DSM 25597</strain>
    </source>
</reference>
<proteinExistence type="predicted"/>
<dbReference type="OrthoDB" id="9808753at2"/>
<name>A0A238YQ91_9FLAO</name>
<dbReference type="Proteomes" id="UP000198379">
    <property type="component" value="Unassembled WGS sequence"/>
</dbReference>
<evidence type="ECO:0000256" key="1">
    <source>
        <dbReference type="SAM" id="SignalP"/>
    </source>
</evidence>
<gene>
    <name evidence="2" type="ORF">SAMN06265376_102281</name>
</gene>
<keyword evidence="3" id="KW-1185">Reference proteome</keyword>
<evidence type="ECO:0000313" key="3">
    <source>
        <dbReference type="Proteomes" id="UP000198379"/>
    </source>
</evidence>
<feature type="chain" id="PRO_5013167421" evidence="1">
    <location>
        <begin position="20"/>
        <end position="160"/>
    </location>
</feature>
<evidence type="ECO:0000313" key="2">
    <source>
        <dbReference type="EMBL" id="SNR73446.1"/>
    </source>
</evidence>
<sequence length="160" mass="17628">MKKIIFLLCVVFTTSSLFSQTTSQSNLNDPVPADAQWLGSNSNNALAWRNGNVAIGTSSTTDGFLTYKLSVNGSMRATSVKVYNGWADYVFEKEYSLPTLAEVEAFIQQNGHLKDIPSAATVAEEGIDLGEMNKLLLQKIEELTLYVIALNKEIETLKKE</sequence>